<evidence type="ECO:0000256" key="8">
    <source>
        <dbReference type="ARBA" id="ARBA00034617"/>
    </source>
</evidence>
<proteinExistence type="inferred from homology"/>
<reference evidence="16" key="1">
    <citation type="journal article" date="2019" name="Int. J. Syst. Evol. Microbiol.">
        <title>The Global Catalogue of Microorganisms (GCM) 10K type strain sequencing project: providing services to taxonomists for standard genome sequencing and annotation.</title>
        <authorList>
            <consortium name="The Broad Institute Genomics Platform"/>
            <consortium name="The Broad Institute Genome Sequencing Center for Infectious Disease"/>
            <person name="Wu L."/>
            <person name="Ma J."/>
        </authorList>
    </citation>
    <scope>NUCLEOTIDE SEQUENCE [LARGE SCALE GENOMIC DNA]</scope>
    <source>
        <strain evidence="16">CCUG 59189</strain>
    </source>
</reference>
<dbReference type="InterPro" id="IPR000212">
    <property type="entry name" value="DNA_helicase_UvrD/REP"/>
</dbReference>
<dbReference type="InterPro" id="IPR027417">
    <property type="entry name" value="P-loop_NTPase"/>
</dbReference>
<dbReference type="Gene3D" id="3.40.50.300">
    <property type="entry name" value="P-loop containing nucleotide triphosphate hydrolases"/>
    <property type="match status" value="2"/>
</dbReference>
<dbReference type="InterPro" id="IPR014017">
    <property type="entry name" value="DNA_helicase_UvrD-like_C"/>
</dbReference>
<dbReference type="PANTHER" id="PTHR11070:SF2">
    <property type="entry name" value="ATP-DEPENDENT DNA HELICASE SRS2"/>
    <property type="match status" value="1"/>
</dbReference>
<keyword evidence="5 11" id="KW-0067">ATP-binding</keyword>
<keyword evidence="3 11" id="KW-0378">Hydrolase</keyword>
<evidence type="ECO:0000256" key="12">
    <source>
        <dbReference type="SAM" id="MobiDB-lite"/>
    </source>
</evidence>
<evidence type="ECO:0000256" key="5">
    <source>
        <dbReference type="ARBA" id="ARBA00022840"/>
    </source>
</evidence>
<dbReference type="SUPFAM" id="SSF52540">
    <property type="entry name" value="P-loop containing nucleoside triphosphate hydrolases"/>
    <property type="match status" value="1"/>
</dbReference>
<keyword evidence="6" id="KW-0238">DNA-binding</keyword>
<evidence type="ECO:0000256" key="2">
    <source>
        <dbReference type="ARBA" id="ARBA00022741"/>
    </source>
</evidence>
<comment type="catalytic activity">
    <reaction evidence="10">
        <text>ATP + H2O = ADP + phosphate + H(+)</text>
        <dbReference type="Rhea" id="RHEA:13065"/>
        <dbReference type="ChEBI" id="CHEBI:15377"/>
        <dbReference type="ChEBI" id="CHEBI:15378"/>
        <dbReference type="ChEBI" id="CHEBI:30616"/>
        <dbReference type="ChEBI" id="CHEBI:43474"/>
        <dbReference type="ChEBI" id="CHEBI:456216"/>
        <dbReference type="EC" id="5.6.2.4"/>
    </reaction>
</comment>
<dbReference type="EC" id="5.6.2.4" evidence="9"/>
<organism evidence="15 16">
    <name type="scientific">Paenibacillus puldeungensis</name>
    <dbReference type="NCBI Taxonomy" id="696536"/>
    <lineage>
        <taxon>Bacteria</taxon>
        <taxon>Bacillati</taxon>
        <taxon>Bacillota</taxon>
        <taxon>Bacilli</taxon>
        <taxon>Bacillales</taxon>
        <taxon>Paenibacillaceae</taxon>
        <taxon>Paenibacillus</taxon>
    </lineage>
</organism>
<dbReference type="Gene3D" id="1.10.10.160">
    <property type="match status" value="1"/>
</dbReference>
<dbReference type="PROSITE" id="PS51217">
    <property type="entry name" value="UVRD_HELICASE_CTER"/>
    <property type="match status" value="1"/>
</dbReference>
<dbReference type="Pfam" id="PF00580">
    <property type="entry name" value="UvrD-helicase"/>
    <property type="match status" value="1"/>
</dbReference>
<feature type="domain" description="UvrD-like helicase ATP-binding" evidence="13">
    <location>
        <begin position="20"/>
        <end position="320"/>
    </location>
</feature>
<comment type="catalytic activity">
    <reaction evidence="8">
        <text>Couples ATP hydrolysis with the unwinding of duplex DNA by translocating in the 3'-5' direction.</text>
        <dbReference type="EC" id="5.6.2.4"/>
    </reaction>
</comment>
<name>A0ABW3S2V0_9BACL</name>
<feature type="binding site" evidence="11">
    <location>
        <begin position="41"/>
        <end position="48"/>
    </location>
    <ligand>
        <name>ATP</name>
        <dbReference type="ChEBI" id="CHEBI:30616"/>
    </ligand>
</feature>
<dbReference type="InterPro" id="IPR014016">
    <property type="entry name" value="UvrD-like_ATP-bd"/>
</dbReference>
<evidence type="ECO:0000256" key="4">
    <source>
        <dbReference type="ARBA" id="ARBA00022806"/>
    </source>
</evidence>
<dbReference type="GO" id="GO:0004386">
    <property type="term" value="F:helicase activity"/>
    <property type="evidence" value="ECO:0007669"/>
    <property type="project" value="UniProtKB-KW"/>
</dbReference>
<keyword evidence="7" id="KW-0413">Isomerase</keyword>
<evidence type="ECO:0000256" key="3">
    <source>
        <dbReference type="ARBA" id="ARBA00022801"/>
    </source>
</evidence>
<dbReference type="Proteomes" id="UP001597262">
    <property type="component" value="Unassembled WGS sequence"/>
</dbReference>
<protein>
    <recommendedName>
        <fullName evidence="9">DNA 3'-5' helicase</fullName>
        <ecNumber evidence="9">5.6.2.4</ecNumber>
    </recommendedName>
</protein>
<evidence type="ECO:0000256" key="7">
    <source>
        <dbReference type="ARBA" id="ARBA00023235"/>
    </source>
</evidence>
<sequence>MVMKQVTEQFFNRCKSELGVSLNHVQEKAVRQTDGPLLLLASPGSGKTTTIIMRIGYLIEVKRVKPSRIKAVTFSRASANDMKERFKRFFPHMEPVDFSTIHSLAFEVMREHFWKKGIAYQIIEGELEAEEEETEGVEGTAARDQLPLHKKIILRNLFRSIVSENITDDQMEELLTYISYVKNKMIPPDKWSLVKVDVPEASRILQEYESFKRTGHSKLLVDFDDMLTIANDVMERDHGLLRKYQQRFDYVLTDESQDTSVVQHAIIEKLVQRHRNLCVVADDDQSIYSWRGAEPSYLLNFKQVYPNAVTLFMEQNYRSSSNIVDVSNQFIKRNKNRYDKNMFTKNPSSRPIKIRSLSDYIYQAKYLVKEIQKVENLSEVAVLYRNNSASIALMNEFDRAGIPFYMKDADNRFFSHWVVEDILNFMRMTYTDRRVDILERIHLKFNGYISKQQMAALRHIQNGESVFDNLLQFVPLQNYQVKLIADSKDTFQQMNGMPPLPAIRVIRGRLGYEKALEKMCERLGFRKEYLLGILNTLEEIAVGLETMEDFANRLNYLETLLKKAKHRKGQNVVTFSTFHSAKGLEFERVYMIDLVNGIIPSSDDLKADSEELLEESVRLFYVGMTRAKKHLEMVVYNNRDGKETSESQFVTDVRNILNPPEDDESMAAVGKGSTTNGAVRKPAFSNVRSERDSRTGSGVKLERAAKLPPNPNAIRSKMELTSGKAVLHRSFGEGTIVKIEADRVFVRFDKGEKALSIDACLEMGLLEPI</sequence>
<feature type="compositionally biased region" description="Basic and acidic residues" evidence="12">
    <location>
        <begin position="688"/>
        <end position="701"/>
    </location>
</feature>
<evidence type="ECO:0000259" key="13">
    <source>
        <dbReference type="PROSITE" id="PS51198"/>
    </source>
</evidence>
<evidence type="ECO:0000313" key="16">
    <source>
        <dbReference type="Proteomes" id="UP001597262"/>
    </source>
</evidence>
<keyword evidence="4 11" id="KW-0347">Helicase</keyword>
<keyword evidence="16" id="KW-1185">Reference proteome</keyword>
<dbReference type="CDD" id="cd17932">
    <property type="entry name" value="DEXQc_UvrD"/>
    <property type="match status" value="1"/>
</dbReference>
<comment type="caution">
    <text evidence="15">The sequence shown here is derived from an EMBL/GenBank/DDBJ whole genome shotgun (WGS) entry which is preliminary data.</text>
</comment>
<dbReference type="Gene3D" id="1.10.486.10">
    <property type="entry name" value="PCRA, domain 4"/>
    <property type="match status" value="1"/>
</dbReference>
<evidence type="ECO:0000256" key="1">
    <source>
        <dbReference type="ARBA" id="ARBA00009922"/>
    </source>
</evidence>
<evidence type="ECO:0000256" key="6">
    <source>
        <dbReference type="ARBA" id="ARBA00023125"/>
    </source>
</evidence>
<dbReference type="EMBL" id="JBHTLM010000025">
    <property type="protein sequence ID" value="MFD1179121.1"/>
    <property type="molecule type" value="Genomic_DNA"/>
</dbReference>
<dbReference type="PANTHER" id="PTHR11070">
    <property type="entry name" value="UVRD / RECB / PCRA DNA HELICASE FAMILY MEMBER"/>
    <property type="match status" value="1"/>
</dbReference>
<dbReference type="PROSITE" id="PS51198">
    <property type="entry name" value="UVRD_HELICASE_ATP_BIND"/>
    <property type="match status" value="1"/>
</dbReference>
<feature type="domain" description="UvrD-like helicase C-terminal" evidence="14">
    <location>
        <begin position="321"/>
        <end position="583"/>
    </location>
</feature>
<evidence type="ECO:0000259" key="14">
    <source>
        <dbReference type="PROSITE" id="PS51217"/>
    </source>
</evidence>
<evidence type="ECO:0000256" key="10">
    <source>
        <dbReference type="ARBA" id="ARBA00048988"/>
    </source>
</evidence>
<gene>
    <name evidence="15" type="ORF">ACFQ3W_22845</name>
</gene>
<accession>A0ABW3S2V0</accession>
<evidence type="ECO:0000313" key="15">
    <source>
        <dbReference type="EMBL" id="MFD1179121.1"/>
    </source>
</evidence>
<dbReference type="Pfam" id="PF13361">
    <property type="entry name" value="UvrD_C"/>
    <property type="match status" value="1"/>
</dbReference>
<dbReference type="InterPro" id="IPR013986">
    <property type="entry name" value="DExx_box_DNA_helicase_dom_sf"/>
</dbReference>
<evidence type="ECO:0000256" key="11">
    <source>
        <dbReference type="PROSITE-ProRule" id="PRU00560"/>
    </source>
</evidence>
<evidence type="ECO:0000256" key="9">
    <source>
        <dbReference type="ARBA" id="ARBA00034808"/>
    </source>
</evidence>
<keyword evidence="2 11" id="KW-0547">Nucleotide-binding</keyword>
<comment type="similarity">
    <text evidence="1">Belongs to the helicase family. UvrD subfamily.</text>
</comment>
<feature type="region of interest" description="Disordered" evidence="12">
    <location>
        <begin position="660"/>
        <end position="701"/>
    </location>
</feature>
<dbReference type="GO" id="GO:0016787">
    <property type="term" value="F:hydrolase activity"/>
    <property type="evidence" value="ECO:0007669"/>
    <property type="project" value="UniProtKB-KW"/>
</dbReference>